<feature type="signal peptide" evidence="1">
    <location>
        <begin position="1"/>
        <end position="20"/>
    </location>
</feature>
<evidence type="ECO:0008006" key="4">
    <source>
        <dbReference type="Google" id="ProtNLM"/>
    </source>
</evidence>
<organism evidence="2 3">
    <name type="scientific">Ameca splendens</name>
    <dbReference type="NCBI Taxonomy" id="208324"/>
    <lineage>
        <taxon>Eukaryota</taxon>
        <taxon>Metazoa</taxon>
        <taxon>Chordata</taxon>
        <taxon>Craniata</taxon>
        <taxon>Vertebrata</taxon>
        <taxon>Euteleostomi</taxon>
        <taxon>Actinopterygii</taxon>
        <taxon>Neopterygii</taxon>
        <taxon>Teleostei</taxon>
        <taxon>Neoteleostei</taxon>
        <taxon>Acanthomorphata</taxon>
        <taxon>Ovalentaria</taxon>
        <taxon>Atherinomorphae</taxon>
        <taxon>Cyprinodontiformes</taxon>
        <taxon>Goodeidae</taxon>
        <taxon>Ameca</taxon>
    </lineage>
</organism>
<comment type="caution">
    <text evidence="2">The sequence shown here is derived from an EMBL/GenBank/DDBJ whole genome shotgun (WGS) entry which is preliminary data.</text>
</comment>
<keyword evidence="1" id="KW-0732">Signal</keyword>
<evidence type="ECO:0000313" key="2">
    <source>
        <dbReference type="EMBL" id="MEQ2316121.1"/>
    </source>
</evidence>
<proteinExistence type="predicted"/>
<dbReference type="Proteomes" id="UP001469553">
    <property type="component" value="Unassembled WGS sequence"/>
</dbReference>
<sequence>MIETLAVCLGLLSCCPCLKSFTTSNRFSSRIALYLTSSLFPYTLTSFPVPAEEKHPDSSKFHYRNGMFREMCIVSFSTHVVLRMQTRFGSISTIFLATPP</sequence>
<accession>A0ABV1AD03</accession>
<name>A0ABV1AD03_9TELE</name>
<evidence type="ECO:0000313" key="3">
    <source>
        <dbReference type="Proteomes" id="UP001469553"/>
    </source>
</evidence>
<protein>
    <recommendedName>
        <fullName evidence="4">Secreted protein</fullName>
    </recommendedName>
</protein>
<keyword evidence="3" id="KW-1185">Reference proteome</keyword>
<gene>
    <name evidence="2" type="ORF">AMECASPLE_029485</name>
</gene>
<feature type="chain" id="PRO_5046749671" description="Secreted protein" evidence="1">
    <location>
        <begin position="21"/>
        <end position="100"/>
    </location>
</feature>
<evidence type="ECO:0000256" key="1">
    <source>
        <dbReference type="SAM" id="SignalP"/>
    </source>
</evidence>
<reference evidence="2 3" key="1">
    <citation type="submission" date="2021-06" db="EMBL/GenBank/DDBJ databases">
        <authorList>
            <person name="Palmer J.M."/>
        </authorList>
    </citation>
    <scope>NUCLEOTIDE SEQUENCE [LARGE SCALE GENOMIC DNA]</scope>
    <source>
        <strain evidence="2 3">AS_MEX2019</strain>
        <tissue evidence="2">Muscle</tissue>
    </source>
</reference>
<dbReference type="EMBL" id="JAHRIP010088019">
    <property type="protein sequence ID" value="MEQ2316121.1"/>
    <property type="molecule type" value="Genomic_DNA"/>
</dbReference>